<evidence type="ECO:0000256" key="2">
    <source>
        <dbReference type="ARBA" id="ARBA00023054"/>
    </source>
</evidence>
<dbReference type="KEGG" id="puo:RZN69_05465"/>
<organism evidence="3 4">
    <name type="scientific">Rubellicoccus peritrichatus</name>
    <dbReference type="NCBI Taxonomy" id="3080537"/>
    <lineage>
        <taxon>Bacteria</taxon>
        <taxon>Pseudomonadati</taxon>
        <taxon>Verrucomicrobiota</taxon>
        <taxon>Opitutia</taxon>
        <taxon>Puniceicoccales</taxon>
        <taxon>Cerasicoccaceae</taxon>
        <taxon>Rubellicoccus</taxon>
    </lineage>
</organism>
<dbReference type="PANTHER" id="PTHR32347:SF27">
    <property type="entry name" value="RND EFFLUX PUMP MEMBRANE FUSION PROTEIN BARREL-SANDWICH DOMAIN-CONTAINING PROTEIN"/>
    <property type="match status" value="1"/>
</dbReference>
<proteinExistence type="predicted"/>
<dbReference type="GO" id="GO:0030313">
    <property type="term" value="C:cell envelope"/>
    <property type="evidence" value="ECO:0007669"/>
    <property type="project" value="UniProtKB-SubCell"/>
</dbReference>
<dbReference type="RefSeq" id="WP_317835052.1">
    <property type="nucleotide sequence ID" value="NZ_CP136920.1"/>
</dbReference>
<sequence length="404" mass="42184">MIFRIFSESRHVIAVAIAGMSLLMIHPLAADKPIVDLGVAAEGRLVPGMGLVTVGASSQGGAAIVDELLVKAGDLVKQGDRIALLKGHTLASAEAKTAQKSVVVAKAAIETAKANANAAEASVSNASKQVTVVRKQLAQVQAGVLSAEKSKTKALADHDAAATALQGQVAEHQRVLDELDPPRRDKEELIVKQNMLRLEIDKLNGTRAQLVETLDAGIAEAQAAVAIVQAQVDAAQVAVESAKADAQTAANDVSRVIAEAELVEAQASAALLRARDSQIVAPITGRILAVNTLPGEVVGQSGIVYLGDTSNMYVEAQIYIDDIKRVKVGQPARVTGAALDGELTGKVAEVGRMVSPANVFNPDPTLFTDRRVVTVRVKMDDSAPVANLTYAQVTVKISTNAQSE</sequence>
<keyword evidence="2" id="KW-0175">Coiled coil</keyword>
<gene>
    <name evidence="3" type="ORF">RZN69_05465</name>
</gene>
<evidence type="ECO:0000313" key="3">
    <source>
        <dbReference type="EMBL" id="WOO42530.1"/>
    </source>
</evidence>
<evidence type="ECO:0000313" key="4">
    <source>
        <dbReference type="Proteomes" id="UP001304300"/>
    </source>
</evidence>
<dbReference type="Proteomes" id="UP001304300">
    <property type="component" value="Chromosome"/>
</dbReference>
<accession>A0AAQ3LB08</accession>
<reference evidence="3 4" key="1">
    <citation type="submission" date="2023-10" db="EMBL/GenBank/DDBJ databases">
        <title>Rubellicoccus peritrichatus gen. nov., sp. nov., isolated from an algae of coral reef tank.</title>
        <authorList>
            <person name="Luo J."/>
        </authorList>
    </citation>
    <scope>NUCLEOTIDE SEQUENCE [LARGE SCALE GENOMIC DNA]</scope>
    <source>
        <strain evidence="3 4">CR14</strain>
    </source>
</reference>
<dbReference type="InterPro" id="IPR014315">
    <property type="entry name" value="ABC_heterocyst_DevB"/>
</dbReference>
<evidence type="ECO:0000256" key="1">
    <source>
        <dbReference type="ARBA" id="ARBA00004196"/>
    </source>
</evidence>
<dbReference type="InterPro" id="IPR050465">
    <property type="entry name" value="UPF0194_transport"/>
</dbReference>
<protein>
    <submittedName>
        <fullName evidence="3">HlyD family efflux transporter periplasmic adaptor subunit</fullName>
    </submittedName>
</protein>
<dbReference type="EMBL" id="CP136920">
    <property type="protein sequence ID" value="WOO42530.1"/>
    <property type="molecule type" value="Genomic_DNA"/>
</dbReference>
<dbReference type="NCBIfam" id="TIGR02971">
    <property type="entry name" value="heterocyst_DevB"/>
    <property type="match status" value="1"/>
</dbReference>
<comment type="subcellular location">
    <subcellularLocation>
        <location evidence="1">Cell envelope</location>
    </subcellularLocation>
</comment>
<dbReference type="AlphaFoldDB" id="A0AAQ3LB08"/>
<dbReference type="SUPFAM" id="SSF111369">
    <property type="entry name" value="HlyD-like secretion proteins"/>
    <property type="match status" value="1"/>
</dbReference>
<dbReference type="Gene3D" id="2.40.30.170">
    <property type="match status" value="1"/>
</dbReference>
<keyword evidence="4" id="KW-1185">Reference proteome</keyword>
<name>A0AAQ3LB08_9BACT</name>
<dbReference type="PANTHER" id="PTHR32347">
    <property type="entry name" value="EFFLUX SYSTEM COMPONENT YKNX-RELATED"/>
    <property type="match status" value="1"/>
</dbReference>